<dbReference type="AlphaFoldDB" id="A0A7X3G9C0"/>
<dbReference type="InterPro" id="IPR046698">
    <property type="entry name" value="PedC-like"/>
</dbReference>
<dbReference type="EMBL" id="WSRS01000083">
    <property type="protein sequence ID" value="MVX59536.1"/>
    <property type="molecule type" value="Genomic_DNA"/>
</dbReference>
<dbReference type="Gene3D" id="3.40.30.10">
    <property type="entry name" value="Glutaredoxin"/>
    <property type="match status" value="1"/>
</dbReference>
<comment type="caution">
    <text evidence="1">The sequence shown here is derived from an EMBL/GenBank/DDBJ whole genome shotgun (WGS) entry which is preliminary data.</text>
</comment>
<dbReference type="Proteomes" id="UP000461595">
    <property type="component" value="Unassembled WGS sequence"/>
</dbReference>
<protein>
    <submittedName>
        <fullName evidence="1">Thiol reductase thioredoxin</fullName>
    </submittedName>
</protein>
<name>A0A7X3G9C0_9STRE</name>
<evidence type="ECO:0000313" key="2">
    <source>
        <dbReference type="Proteomes" id="UP000461595"/>
    </source>
</evidence>
<dbReference type="OrthoDB" id="9792987at2"/>
<dbReference type="CDD" id="cd02947">
    <property type="entry name" value="TRX_family"/>
    <property type="match status" value="1"/>
</dbReference>
<dbReference type="Pfam" id="PF20207">
    <property type="entry name" value="DUF6568"/>
    <property type="match status" value="1"/>
</dbReference>
<accession>A0A7X3G9C0</accession>
<dbReference type="SUPFAM" id="SSF52833">
    <property type="entry name" value="Thioredoxin-like"/>
    <property type="match status" value="1"/>
</dbReference>
<proteinExistence type="predicted"/>
<sequence length="118" mass="13152">MDFYQAVSQFKPLVTQEVSDRIQSGEKLILFVGRASCFYSRLFAPKLAQVQAEQGLEVAFLDSENFADWEDLQAFRARYQILTVPGLLVAEGGQVRVVCDSSLSPEAIRTFIQEGASL</sequence>
<evidence type="ECO:0000313" key="1">
    <source>
        <dbReference type="EMBL" id="MVX59536.1"/>
    </source>
</evidence>
<organism evidence="1 2">
    <name type="scientific">Streptococcus danieliae</name>
    <dbReference type="NCBI Taxonomy" id="747656"/>
    <lineage>
        <taxon>Bacteria</taxon>
        <taxon>Bacillati</taxon>
        <taxon>Bacillota</taxon>
        <taxon>Bacilli</taxon>
        <taxon>Lactobacillales</taxon>
        <taxon>Streptococcaceae</taxon>
        <taxon>Streptococcus</taxon>
    </lineage>
</organism>
<reference evidence="1 2" key="1">
    <citation type="submission" date="2019-12" db="EMBL/GenBank/DDBJ databases">
        <title>Microbes associate with the intestines of laboratory mice.</title>
        <authorList>
            <person name="Navarre W."/>
            <person name="Wong E."/>
        </authorList>
    </citation>
    <scope>NUCLEOTIDE SEQUENCE [LARGE SCALE GENOMIC DNA]</scope>
    <source>
        <strain evidence="1 2">NM51_B2-22</strain>
    </source>
</reference>
<gene>
    <name evidence="1" type="ORF">E5983_07815</name>
</gene>
<dbReference type="RefSeq" id="WP_160333302.1">
    <property type="nucleotide sequence ID" value="NZ_WSRS01000083.1"/>
</dbReference>
<dbReference type="InterPro" id="IPR036249">
    <property type="entry name" value="Thioredoxin-like_sf"/>
</dbReference>